<dbReference type="EMBL" id="MU128909">
    <property type="protein sequence ID" value="KAF9521035.1"/>
    <property type="molecule type" value="Genomic_DNA"/>
</dbReference>
<dbReference type="Proteomes" id="UP000886523">
    <property type="component" value="Unassembled WGS sequence"/>
</dbReference>
<reference evidence="3" key="1">
    <citation type="journal article" date="2020" name="Nat. Commun.">
        <title>Large-scale genome sequencing of mycorrhizal fungi provides insights into the early evolution of symbiotic traits.</title>
        <authorList>
            <person name="Miyauchi S."/>
            <person name="Kiss E."/>
            <person name="Kuo A."/>
            <person name="Drula E."/>
            <person name="Kohler A."/>
            <person name="Sanchez-Garcia M."/>
            <person name="Morin E."/>
            <person name="Andreopoulos B."/>
            <person name="Barry K.W."/>
            <person name="Bonito G."/>
            <person name="Buee M."/>
            <person name="Carver A."/>
            <person name="Chen C."/>
            <person name="Cichocki N."/>
            <person name="Clum A."/>
            <person name="Culley D."/>
            <person name="Crous P.W."/>
            <person name="Fauchery L."/>
            <person name="Girlanda M."/>
            <person name="Hayes R.D."/>
            <person name="Keri Z."/>
            <person name="LaButti K."/>
            <person name="Lipzen A."/>
            <person name="Lombard V."/>
            <person name="Magnuson J."/>
            <person name="Maillard F."/>
            <person name="Murat C."/>
            <person name="Nolan M."/>
            <person name="Ohm R.A."/>
            <person name="Pangilinan J."/>
            <person name="Pereira M.F."/>
            <person name="Perotto S."/>
            <person name="Peter M."/>
            <person name="Pfister S."/>
            <person name="Riley R."/>
            <person name="Sitrit Y."/>
            <person name="Stielow J.B."/>
            <person name="Szollosi G."/>
            <person name="Zifcakova L."/>
            <person name="Stursova M."/>
            <person name="Spatafora J.W."/>
            <person name="Tedersoo L."/>
            <person name="Vaario L.M."/>
            <person name="Yamada A."/>
            <person name="Yan M."/>
            <person name="Wang P."/>
            <person name="Xu J."/>
            <person name="Bruns T."/>
            <person name="Baldrian P."/>
            <person name="Vilgalys R."/>
            <person name="Dunand C."/>
            <person name="Henrissat B."/>
            <person name="Grigoriev I.V."/>
            <person name="Hibbett D."/>
            <person name="Nagy L.G."/>
            <person name="Martin F.M."/>
        </authorList>
    </citation>
    <scope>NUCLEOTIDE SEQUENCE</scope>
    <source>
        <strain evidence="3">UP504</strain>
    </source>
</reference>
<feature type="region of interest" description="Disordered" evidence="1">
    <location>
        <begin position="1"/>
        <end position="40"/>
    </location>
</feature>
<evidence type="ECO:0000256" key="1">
    <source>
        <dbReference type="SAM" id="MobiDB-lite"/>
    </source>
</evidence>
<protein>
    <recommendedName>
        <fullName evidence="2">DUF4100 domain-containing protein</fullName>
    </recommendedName>
</protein>
<dbReference type="AlphaFoldDB" id="A0A9P6E2S1"/>
<dbReference type="Pfam" id="PF13352">
    <property type="entry name" value="DUF4100"/>
    <property type="match status" value="1"/>
</dbReference>
<sequence>MKSNIDDLAEKIGADHSSGQFDPDKVARRPGNLTDLPRGDIDNGGVARILRDQIANASNVETEHLRSFELLNQEFAVFGDYDTKSFRLKESRRKSNEANLRVANTRNADDKGSPVAKAKSKTNPTLEDVVRTPGNVDVEALYKSLMEKQVTVKLGDVLGSSFELCKRLQTATKTQRVPIKPEIAGSHNVEAIVSSLERTVESKDVVPISFPPEQSLGLPSKDLGDLSDNLTPTEPTEFKPGKPPKRPLINRPPKKPLDRRNHVVAFESDDSEDNYTSDDSGLELKAKRNNTTGDNSKKNTTACSTDGNGKNPGTIMGQPCTMLIDSVDTIKLELPMDPSGKDWILRGFGHQVNLVGLCRDVPIQVGGVPLPHNFFITSDNIGQKDIILANLGYFLLSKDRVRAREGMNLQVWQDGDRQGRSVRVTLPIMSAPRNVFPIQLAKRRTAAVNSIEITSSNQNSIPEFLSSITSTISGGDVDSKKLGPSVSPTEILAYAMASPAVRDALYRGFHTQDVIRERDLEQQFIKTFIRDGYSYHQAVEGSDNVTRFIFGNRKYKPSYQGPPVASYNPDSRPLVFKPLKLGDLLPCRRNPLDGTSLNTRIELRRIACLLC</sequence>
<accession>A0A9P6E2S1</accession>
<feature type="domain" description="DUF4100" evidence="2">
    <location>
        <begin position="134"/>
        <end position="176"/>
    </location>
</feature>
<gene>
    <name evidence="3" type="ORF">BS47DRAFT_1356991</name>
</gene>
<evidence type="ECO:0000313" key="4">
    <source>
        <dbReference type="Proteomes" id="UP000886523"/>
    </source>
</evidence>
<keyword evidence="4" id="KW-1185">Reference proteome</keyword>
<evidence type="ECO:0000259" key="2">
    <source>
        <dbReference type="Pfam" id="PF13352"/>
    </source>
</evidence>
<feature type="compositionally biased region" description="Polar residues" evidence="1">
    <location>
        <begin position="289"/>
        <end position="308"/>
    </location>
</feature>
<feature type="compositionally biased region" description="Basic and acidic residues" evidence="1">
    <location>
        <begin position="1"/>
        <end position="14"/>
    </location>
</feature>
<evidence type="ECO:0000313" key="3">
    <source>
        <dbReference type="EMBL" id="KAF9521035.1"/>
    </source>
</evidence>
<organism evidence="3 4">
    <name type="scientific">Hydnum rufescens UP504</name>
    <dbReference type="NCBI Taxonomy" id="1448309"/>
    <lineage>
        <taxon>Eukaryota</taxon>
        <taxon>Fungi</taxon>
        <taxon>Dikarya</taxon>
        <taxon>Basidiomycota</taxon>
        <taxon>Agaricomycotina</taxon>
        <taxon>Agaricomycetes</taxon>
        <taxon>Cantharellales</taxon>
        <taxon>Hydnaceae</taxon>
        <taxon>Hydnum</taxon>
    </lineage>
</organism>
<dbReference type="OrthoDB" id="5535068at2759"/>
<name>A0A9P6E2S1_9AGAM</name>
<comment type="caution">
    <text evidence="3">The sequence shown here is derived from an EMBL/GenBank/DDBJ whole genome shotgun (WGS) entry which is preliminary data.</text>
</comment>
<dbReference type="CDD" id="cd00303">
    <property type="entry name" value="retropepsin_like"/>
    <property type="match status" value="1"/>
</dbReference>
<feature type="compositionally biased region" description="Acidic residues" evidence="1">
    <location>
        <begin position="267"/>
        <end position="276"/>
    </location>
</feature>
<proteinExistence type="predicted"/>
<dbReference type="InterPro" id="IPR025165">
    <property type="entry name" value="DUF4100"/>
</dbReference>
<feature type="region of interest" description="Disordered" evidence="1">
    <location>
        <begin position="208"/>
        <end position="311"/>
    </location>
</feature>